<evidence type="ECO:0000256" key="2">
    <source>
        <dbReference type="ARBA" id="ARBA00012572"/>
    </source>
</evidence>
<evidence type="ECO:0000313" key="8">
    <source>
        <dbReference type="EMBL" id="AEE50913.1"/>
    </source>
</evidence>
<protein>
    <recommendedName>
        <fullName evidence="2">phosphoribosylanthranilate isomerase</fullName>
        <ecNumber evidence="2">5.3.1.24</ecNumber>
    </recommendedName>
</protein>
<name>F4L6T2_HALH1</name>
<keyword evidence="4" id="KW-0822">Tryptophan biosynthesis</keyword>
<dbReference type="HOGENOM" id="CLU_112920_0_0_10"/>
<dbReference type="EC" id="5.3.1.24" evidence="2"/>
<evidence type="ECO:0000256" key="1">
    <source>
        <dbReference type="ARBA" id="ARBA00004664"/>
    </source>
</evidence>
<gene>
    <name evidence="8" type="ordered locus">Halhy_3050</name>
</gene>
<dbReference type="Proteomes" id="UP000008461">
    <property type="component" value="Chromosome"/>
</dbReference>
<evidence type="ECO:0000259" key="7">
    <source>
        <dbReference type="Pfam" id="PF00697"/>
    </source>
</evidence>
<dbReference type="SUPFAM" id="SSF51366">
    <property type="entry name" value="Ribulose-phoshate binding barrel"/>
    <property type="match status" value="1"/>
</dbReference>
<dbReference type="RefSeq" id="WP_013765456.1">
    <property type="nucleotide sequence ID" value="NC_015510.1"/>
</dbReference>
<dbReference type="EMBL" id="CP002691">
    <property type="protein sequence ID" value="AEE50913.1"/>
    <property type="molecule type" value="Genomic_DNA"/>
</dbReference>
<dbReference type="Pfam" id="PF00697">
    <property type="entry name" value="PRAI"/>
    <property type="match status" value="1"/>
</dbReference>
<proteinExistence type="predicted"/>
<keyword evidence="9" id="KW-1185">Reference proteome</keyword>
<dbReference type="UniPathway" id="UPA00035">
    <property type="reaction ID" value="UER00042"/>
</dbReference>
<keyword evidence="6 8" id="KW-0413">Isomerase</keyword>
<dbReference type="STRING" id="760192.Halhy_3050"/>
<accession>F4L6T2</accession>
<evidence type="ECO:0000313" key="9">
    <source>
        <dbReference type="Proteomes" id="UP000008461"/>
    </source>
</evidence>
<dbReference type="eggNOG" id="COG0135">
    <property type="taxonomic scope" value="Bacteria"/>
</dbReference>
<dbReference type="KEGG" id="hhy:Halhy_3050"/>
<evidence type="ECO:0000256" key="4">
    <source>
        <dbReference type="ARBA" id="ARBA00022822"/>
    </source>
</evidence>
<dbReference type="Gene3D" id="3.20.20.70">
    <property type="entry name" value="Aldolase class I"/>
    <property type="match status" value="1"/>
</dbReference>
<dbReference type="InterPro" id="IPR001240">
    <property type="entry name" value="PRAI_dom"/>
</dbReference>
<evidence type="ECO:0000256" key="6">
    <source>
        <dbReference type="ARBA" id="ARBA00023235"/>
    </source>
</evidence>
<sequence>MPTIKIKAGSITNLTDARYFSAWEVEWLGFNLSEGEENAIAPMQLAAIREWVEGPKIVGEFSLSPKEEILHYVAELQLDAVQVGMFTDLATVMDLSYQLPVIKEIVVEKTTTAGDVEFMLTHFAPHVTYFLLNFDKGGFSWEQVQKGEILNVQVLQDFCQNFPILLGIGVAASELKSMLELLQPVGLNLLGGEEEKIGVKSFDDVDEIFEHLSLG</sequence>
<reference evidence="8 9" key="1">
    <citation type="journal article" date="2011" name="Stand. Genomic Sci.">
        <title>Complete genome sequence of Haliscomenobacter hydrossis type strain (O).</title>
        <authorList>
            <consortium name="US DOE Joint Genome Institute (JGI-PGF)"/>
            <person name="Daligault H."/>
            <person name="Lapidus A."/>
            <person name="Zeytun A."/>
            <person name="Nolan M."/>
            <person name="Lucas S."/>
            <person name="Del Rio T.G."/>
            <person name="Tice H."/>
            <person name="Cheng J.F."/>
            <person name="Tapia R."/>
            <person name="Han C."/>
            <person name="Goodwin L."/>
            <person name="Pitluck S."/>
            <person name="Liolios K."/>
            <person name="Pagani I."/>
            <person name="Ivanova N."/>
            <person name="Huntemann M."/>
            <person name="Mavromatis K."/>
            <person name="Mikhailova N."/>
            <person name="Pati A."/>
            <person name="Chen A."/>
            <person name="Palaniappan K."/>
            <person name="Land M."/>
            <person name="Hauser L."/>
            <person name="Brambilla E.M."/>
            <person name="Rohde M."/>
            <person name="Verbarg S."/>
            <person name="Goker M."/>
            <person name="Bristow J."/>
            <person name="Eisen J.A."/>
            <person name="Markowitz V."/>
            <person name="Hugenholtz P."/>
            <person name="Kyrpides N.C."/>
            <person name="Klenk H.P."/>
            <person name="Woyke T."/>
        </authorList>
    </citation>
    <scope>NUCLEOTIDE SEQUENCE [LARGE SCALE GENOMIC DNA]</scope>
    <source>
        <strain evidence="9">ATCC 27775 / DSM 1100 / LMG 10767 / O</strain>
    </source>
</reference>
<keyword evidence="5" id="KW-0057">Aromatic amino acid biosynthesis</keyword>
<organism evidence="8 9">
    <name type="scientific">Haliscomenobacter hydrossis (strain ATCC 27775 / DSM 1100 / LMG 10767 / O)</name>
    <dbReference type="NCBI Taxonomy" id="760192"/>
    <lineage>
        <taxon>Bacteria</taxon>
        <taxon>Pseudomonadati</taxon>
        <taxon>Bacteroidota</taxon>
        <taxon>Saprospiria</taxon>
        <taxon>Saprospirales</taxon>
        <taxon>Haliscomenobacteraceae</taxon>
        <taxon>Haliscomenobacter</taxon>
    </lineage>
</organism>
<evidence type="ECO:0000256" key="3">
    <source>
        <dbReference type="ARBA" id="ARBA00022605"/>
    </source>
</evidence>
<dbReference type="InterPro" id="IPR013785">
    <property type="entry name" value="Aldolase_TIM"/>
</dbReference>
<feature type="domain" description="N-(5'phosphoribosyl) anthranilate isomerase (PRAI)" evidence="7">
    <location>
        <begin position="12"/>
        <end position="210"/>
    </location>
</feature>
<reference key="2">
    <citation type="submission" date="2011-04" db="EMBL/GenBank/DDBJ databases">
        <title>Complete sequence of chromosome of Haliscomenobacter hydrossis DSM 1100.</title>
        <authorList>
            <consortium name="US DOE Joint Genome Institute (JGI-PGF)"/>
            <person name="Lucas S."/>
            <person name="Han J."/>
            <person name="Lapidus A."/>
            <person name="Bruce D."/>
            <person name="Goodwin L."/>
            <person name="Pitluck S."/>
            <person name="Peters L."/>
            <person name="Kyrpides N."/>
            <person name="Mavromatis K."/>
            <person name="Ivanova N."/>
            <person name="Ovchinnikova G."/>
            <person name="Pagani I."/>
            <person name="Daligault H."/>
            <person name="Detter J.C."/>
            <person name="Han C."/>
            <person name="Land M."/>
            <person name="Hauser L."/>
            <person name="Markowitz V."/>
            <person name="Cheng J.-F."/>
            <person name="Hugenholtz P."/>
            <person name="Woyke T."/>
            <person name="Wu D."/>
            <person name="Verbarg S."/>
            <person name="Frueling A."/>
            <person name="Brambilla E."/>
            <person name="Klenk H.-P."/>
            <person name="Eisen J.A."/>
        </authorList>
    </citation>
    <scope>NUCLEOTIDE SEQUENCE</scope>
    <source>
        <strain>DSM 1100</strain>
    </source>
</reference>
<comment type="pathway">
    <text evidence="1">Amino-acid biosynthesis; L-tryptophan biosynthesis; L-tryptophan from chorismate: step 3/5.</text>
</comment>
<dbReference type="GO" id="GO:0004640">
    <property type="term" value="F:phosphoribosylanthranilate isomerase activity"/>
    <property type="evidence" value="ECO:0007669"/>
    <property type="project" value="UniProtKB-EC"/>
</dbReference>
<dbReference type="GO" id="GO:0000162">
    <property type="term" value="P:L-tryptophan biosynthetic process"/>
    <property type="evidence" value="ECO:0007669"/>
    <property type="project" value="UniProtKB-UniPathway"/>
</dbReference>
<keyword evidence="3" id="KW-0028">Amino-acid biosynthesis</keyword>
<dbReference type="AlphaFoldDB" id="F4L6T2"/>
<evidence type="ECO:0000256" key="5">
    <source>
        <dbReference type="ARBA" id="ARBA00023141"/>
    </source>
</evidence>
<dbReference type="InterPro" id="IPR011060">
    <property type="entry name" value="RibuloseP-bd_barrel"/>
</dbReference>